<feature type="repeat" description="ANK" evidence="3">
    <location>
        <begin position="231"/>
        <end position="260"/>
    </location>
</feature>
<feature type="repeat" description="ANK" evidence="3">
    <location>
        <begin position="152"/>
        <end position="179"/>
    </location>
</feature>
<dbReference type="SMART" id="SM00248">
    <property type="entry name" value="ANK"/>
    <property type="match status" value="6"/>
</dbReference>
<dbReference type="PANTHER" id="PTHR24126:SF14">
    <property type="entry name" value="ANK_REP_REGION DOMAIN-CONTAINING PROTEIN"/>
    <property type="match status" value="1"/>
</dbReference>
<dbReference type="VEuPathDB" id="FungiDB:C8Q69DRAFT_169059"/>
<dbReference type="InterPro" id="IPR036770">
    <property type="entry name" value="Ankyrin_rpt-contain_sf"/>
</dbReference>
<evidence type="ECO:0000256" key="3">
    <source>
        <dbReference type="PROSITE-ProRule" id="PRU00023"/>
    </source>
</evidence>
<dbReference type="PROSITE" id="PS50088">
    <property type="entry name" value="ANK_REPEAT"/>
    <property type="match status" value="2"/>
</dbReference>
<evidence type="ECO:0000313" key="4">
    <source>
        <dbReference type="EMBL" id="RWQ98375.1"/>
    </source>
</evidence>
<keyword evidence="5" id="KW-1185">Reference proteome</keyword>
<organism evidence="4 5">
    <name type="scientific">Byssochlamys spectabilis</name>
    <name type="common">Paecilomyces variotii</name>
    <dbReference type="NCBI Taxonomy" id="264951"/>
    <lineage>
        <taxon>Eukaryota</taxon>
        <taxon>Fungi</taxon>
        <taxon>Dikarya</taxon>
        <taxon>Ascomycota</taxon>
        <taxon>Pezizomycotina</taxon>
        <taxon>Eurotiomycetes</taxon>
        <taxon>Eurotiomycetidae</taxon>
        <taxon>Eurotiales</taxon>
        <taxon>Thermoascaceae</taxon>
        <taxon>Paecilomyces</taxon>
    </lineage>
</organism>
<sequence>MDPSTLPSLSHDILPYNYLRESTIKTVEDMRSTCLSRDLPRFQMLFNTWLADNSCRNINELSMVMMDAVDYGCGGIVSELLRRGMKMHFTFALRAISRKSKDILSIFLEHGWNINEPISETEPPILGYAIKDPEMTIWLLDHGADPNSSCSIDLTPVSYAVEYASVDIIKLLFDRGADIRKGQLLHHAIEREIDVIDVVDMLLRQGASINAKMYQDHYFSWRLYYFMGLGTPLHKAAELGKIDLVRYLISQGADVNLKDAIGQTALQCAAKRGHSHIVDLLQSGAEK</sequence>
<evidence type="ECO:0000313" key="5">
    <source>
        <dbReference type="Proteomes" id="UP000283841"/>
    </source>
</evidence>
<dbReference type="PANTHER" id="PTHR24126">
    <property type="entry name" value="ANKYRIN REPEAT, PH AND SEC7 DOMAIN CONTAINING PROTEIN SECG-RELATED"/>
    <property type="match status" value="1"/>
</dbReference>
<dbReference type="Proteomes" id="UP000283841">
    <property type="component" value="Unassembled WGS sequence"/>
</dbReference>
<dbReference type="InterPro" id="IPR002110">
    <property type="entry name" value="Ankyrin_rpt"/>
</dbReference>
<dbReference type="Gene3D" id="1.25.40.20">
    <property type="entry name" value="Ankyrin repeat-containing domain"/>
    <property type="match status" value="1"/>
</dbReference>
<dbReference type="Pfam" id="PF12796">
    <property type="entry name" value="Ank_2"/>
    <property type="match status" value="1"/>
</dbReference>
<dbReference type="PROSITE" id="PS50297">
    <property type="entry name" value="ANK_REP_REGION"/>
    <property type="match status" value="2"/>
</dbReference>
<dbReference type="GeneID" id="39595018"/>
<accession>A0A443I2U2</accession>
<dbReference type="Pfam" id="PF13637">
    <property type="entry name" value="Ank_4"/>
    <property type="match status" value="1"/>
</dbReference>
<name>A0A443I2U2_BYSSP</name>
<evidence type="ECO:0000256" key="2">
    <source>
        <dbReference type="ARBA" id="ARBA00023043"/>
    </source>
</evidence>
<evidence type="ECO:0000256" key="1">
    <source>
        <dbReference type="ARBA" id="ARBA00022737"/>
    </source>
</evidence>
<gene>
    <name evidence="4" type="ORF">C8Q69DRAFT_169059</name>
</gene>
<keyword evidence="2 3" id="KW-0040">ANK repeat</keyword>
<keyword evidence="1" id="KW-0677">Repeat</keyword>
<proteinExistence type="predicted"/>
<dbReference type="EMBL" id="RCNU01000002">
    <property type="protein sequence ID" value="RWQ98375.1"/>
    <property type="molecule type" value="Genomic_DNA"/>
</dbReference>
<dbReference type="RefSeq" id="XP_028488020.1">
    <property type="nucleotide sequence ID" value="XM_028625741.1"/>
</dbReference>
<dbReference type="SUPFAM" id="SSF48403">
    <property type="entry name" value="Ankyrin repeat"/>
    <property type="match status" value="1"/>
</dbReference>
<dbReference type="AlphaFoldDB" id="A0A443I2U2"/>
<reference evidence="4 5" key="1">
    <citation type="journal article" date="2018" name="Front. Microbiol.">
        <title>Genomic and genetic insights into a cosmopolitan fungus, Paecilomyces variotii (Eurotiales).</title>
        <authorList>
            <person name="Urquhart A.S."/>
            <person name="Mondo S.J."/>
            <person name="Makela M.R."/>
            <person name="Hane J.K."/>
            <person name="Wiebenga A."/>
            <person name="He G."/>
            <person name="Mihaltcheva S."/>
            <person name="Pangilinan J."/>
            <person name="Lipzen A."/>
            <person name="Barry K."/>
            <person name="de Vries R.P."/>
            <person name="Grigoriev I.V."/>
            <person name="Idnurm A."/>
        </authorList>
    </citation>
    <scope>NUCLEOTIDE SEQUENCE [LARGE SCALE GENOMIC DNA]</scope>
    <source>
        <strain evidence="4 5">CBS 101075</strain>
    </source>
</reference>
<dbReference type="STRING" id="264951.A0A443I2U2"/>
<protein>
    <submittedName>
        <fullName evidence="4">Ankyrin repeat protein</fullName>
    </submittedName>
</protein>
<comment type="caution">
    <text evidence="4">The sequence shown here is derived from an EMBL/GenBank/DDBJ whole genome shotgun (WGS) entry which is preliminary data.</text>
</comment>